<reference evidence="11 13" key="1">
    <citation type="submission" date="2018-06" db="EMBL/GenBank/DDBJ databases">
        <authorList>
            <consortium name="Pathogen Informatics"/>
            <person name="Doyle S."/>
        </authorList>
    </citation>
    <scope>NUCLEOTIDE SEQUENCE [LARGE SCALE GENOMIC DNA]</scope>
    <source>
        <strain evidence="11 13">NCTC11188</strain>
    </source>
</reference>
<evidence type="ECO:0000256" key="4">
    <source>
        <dbReference type="ARBA" id="ARBA00022630"/>
    </source>
</evidence>
<evidence type="ECO:0000256" key="2">
    <source>
        <dbReference type="ARBA" id="ARBA00004749"/>
    </source>
</evidence>
<gene>
    <name evidence="11" type="primary">ubiH</name>
    <name evidence="12" type="ORF">EV689_103129</name>
    <name evidence="11" type="ORF">NCTC11188_02168</name>
</gene>
<dbReference type="AlphaFoldDB" id="A0A379AZU9"/>
<accession>A0A379AZU9</accession>
<keyword evidence="5" id="KW-0274">FAD</keyword>
<evidence type="ECO:0000313" key="13">
    <source>
        <dbReference type="Proteomes" id="UP000255113"/>
    </source>
</evidence>
<dbReference type="InterPro" id="IPR002938">
    <property type="entry name" value="FAD-bd"/>
</dbReference>
<dbReference type="PANTHER" id="PTHR43876">
    <property type="entry name" value="UBIQUINONE BIOSYNTHESIS MONOOXYGENASE COQ6, MITOCHONDRIAL"/>
    <property type="match status" value="1"/>
</dbReference>
<evidence type="ECO:0000256" key="3">
    <source>
        <dbReference type="ARBA" id="ARBA00005349"/>
    </source>
</evidence>
<dbReference type="InterPro" id="IPR051205">
    <property type="entry name" value="UbiH/COQ6_monooxygenase"/>
</dbReference>
<comment type="pathway">
    <text evidence="2">Cofactor biosynthesis; ubiquinone biosynthesis.</text>
</comment>
<dbReference type="NCBIfam" id="NF004356">
    <property type="entry name" value="PRK05732.1"/>
    <property type="match status" value="1"/>
</dbReference>
<keyword evidence="6 11" id="KW-0560">Oxidoreductase</keyword>
<dbReference type="PRINTS" id="PR00420">
    <property type="entry name" value="RNGMNOXGNASE"/>
</dbReference>
<evidence type="ECO:0000313" key="14">
    <source>
        <dbReference type="Proteomes" id="UP000294683"/>
    </source>
</evidence>
<dbReference type="GO" id="GO:0071949">
    <property type="term" value="F:FAD binding"/>
    <property type="evidence" value="ECO:0007669"/>
    <property type="project" value="InterPro"/>
</dbReference>
<evidence type="ECO:0000256" key="8">
    <source>
        <dbReference type="ARBA" id="ARBA00065734"/>
    </source>
</evidence>
<dbReference type="InterPro" id="IPR011295">
    <property type="entry name" value="UbiH"/>
</dbReference>
<comment type="subunit">
    <text evidence="8">Component of the Ubi complex metabolon, which regroups five ubiquinone biosynthesis proteins (UbiE, UbiF, UbiG, UbiH and UbiI) and two accessory factors (UbiK and the lipid-binding protein UbiJ).</text>
</comment>
<organism evidence="11 13">
    <name type="scientific">Avibacterium gallinarum</name>
    <name type="common">Pasteurella gallinarum</name>
    <dbReference type="NCBI Taxonomy" id="755"/>
    <lineage>
        <taxon>Bacteria</taxon>
        <taxon>Pseudomonadati</taxon>
        <taxon>Pseudomonadota</taxon>
        <taxon>Gammaproteobacteria</taxon>
        <taxon>Pasteurellales</taxon>
        <taxon>Pasteurellaceae</taxon>
        <taxon>Avibacterium</taxon>
    </lineage>
</organism>
<evidence type="ECO:0000313" key="11">
    <source>
        <dbReference type="EMBL" id="SUB28295.1"/>
    </source>
</evidence>
<dbReference type="EMBL" id="SNXJ01000003">
    <property type="protein sequence ID" value="TDP29211.1"/>
    <property type="molecule type" value="Genomic_DNA"/>
</dbReference>
<dbReference type="InterPro" id="IPR036188">
    <property type="entry name" value="FAD/NAD-bd_sf"/>
</dbReference>
<evidence type="ECO:0000256" key="1">
    <source>
        <dbReference type="ARBA" id="ARBA00001974"/>
    </source>
</evidence>
<reference evidence="12 14" key="2">
    <citation type="submission" date="2019-03" db="EMBL/GenBank/DDBJ databases">
        <title>Genomic Encyclopedia of Type Strains, Phase IV (KMG-IV): sequencing the most valuable type-strain genomes for metagenomic binning, comparative biology and taxonomic classification.</title>
        <authorList>
            <person name="Goeker M."/>
        </authorList>
    </citation>
    <scope>NUCLEOTIDE SEQUENCE [LARGE SCALE GENOMIC DNA]</scope>
    <source>
        <strain evidence="12 14">DSM 17481</strain>
    </source>
</reference>
<dbReference type="NCBIfam" id="TIGR01988">
    <property type="entry name" value="Ubi-OHases"/>
    <property type="match status" value="1"/>
</dbReference>
<dbReference type="Proteomes" id="UP000255113">
    <property type="component" value="Unassembled WGS sequence"/>
</dbReference>
<dbReference type="InterPro" id="IPR010971">
    <property type="entry name" value="UbiH/COQ6"/>
</dbReference>
<dbReference type="PANTHER" id="PTHR43876:SF8">
    <property type="entry name" value="2-OCTAPRENYL-6-METHOXYPHENOL HYDROXYLASE"/>
    <property type="match status" value="1"/>
</dbReference>
<keyword evidence="7" id="KW-0503">Monooxygenase</keyword>
<dbReference type="GO" id="GO:0006744">
    <property type="term" value="P:ubiquinone biosynthetic process"/>
    <property type="evidence" value="ECO:0007669"/>
    <property type="project" value="UniProtKB-UniPathway"/>
</dbReference>
<proteinExistence type="inferred from homology"/>
<dbReference type="PROSITE" id="PS01304">
    <property type="entry name" value="UBIH"/>
    <property type="match status" value="1"/>
</dbReference>
<dbReference type="GO" id="GO:0110142">
    <property type="term" value="C:ubiquinone biosynthesis complex"/>
    <property type="evidence" value="ECO:0007669"/>
    <property type="project" value="UniProtKB-ARBA"/>
</dbReference>
<evidence type="ECO:0000259" key="10">
    <source>
        <dbReference type="Pfam" id="PF01494"/>
    </source>
</evidence>
<evidence type="ECO:0000256" key="5">
    <source>
        <dbReference type="ARBA" id="ARBA00022827"/>
    </source>
</evidence>
<keyword evidence="9" id="KW-0472">Membrane</keyword>
<dbReference type="GO" id="GO:0008681">
    <property type="term" value="F:2-octaprenyl-6-methoxyphenol hydroxylase activity"/>
    <property type="evidence" value="ECO:0007669"/>
    <property type="project" value="InterPro"/>
</dbReference>
<dbReference type="UniPathway" id="UPA00232"/>
<dbReference type="NCBIfam" id="TIGR01984">
    <property type="entry name" value="UbiH"/>
    <property type="match status" value="1"/>
</dbReference>
<evidence type="ECO:0000256" key="9">
    <source>
        <dbReference type="SAM" id="Phobius"/>
    </source>
</evidence>
<keyword evidence="14" id="KW-1185">Reference proteome</keyword>
<keyword evidence="9" id="KW-1133">Transmembrane helix</keyword>
<comment type="similarity">
    <text evidence="3">Belongs to the UbiH/COQ6 family.</text>
</comment>
<keyword evidence="9" id="KW-0812">Transmembrane</keyword>
<feature type="transmembrane region" description="Helical" evidence="9">
    <location>
        <begin position="6"/>
        <end position="25"/>
    </location>
</feature>
<dbReference type="EC" id="1.14.13.-" evidence="11"/>
<evidence type="ECO:0000256" key="7">
    <source>
        <dbReference type="ARBA" id="ARBA00023033"/>
    </source>
</evidence>
<feature type="domain" description="FAD-binding" evidence="10">
    <location>
        <begin position="7"/>
        <end position="348"/>
    </location>
</feature>
<dbReference type="Pfam" id="PF01494">
    <property type="entry name" value="FAD_binding_3"/>
    <property type="match status" value="1"/>
</dbReference>
<dbReference type="SUPFAM" id="SSF51905">
    <property type="entry name" value="FAD/NAD(P)-binding domain"/>
    <property type="match status" value="1"/>
</dbReference>
<dbReference type="EMBL" id="UGSQ01000003">
    <property type="protein sequence ID" value="SUB28295.1"/>
    <property type="molecule type" value="Genomic_DNA"/>
</dbReference>
<evidence type="ECO:0000256" key="6">
    <source>
        <dbReference type="ARBA" id="ARBA00023002"/>
    </source>
</evidence>
<protein>
    <submittedName>
        <fullName evidence="11">2-octaprenyl-6-methoxyphenol hydroxylase</fullName>
        <ecNumber evidence="11">1.14.13.-</ecNumber>
    </submittedName>
</protein>
<name>A0A379AZU9_AVIGA</name>
<comment type="cofactor">
    <cofactor evidence="1">
        <name>FAD</name>
        <dbReference type="ChEBI" id="CHEBI:57692"/>
    </cofactor>
</comment>
<dbReference type="InterPro" id="IPR018168">
    <property type="entry name" value="Ubi_Hdrlase_CS"/>
</dbReference>
<dbReference type="Proteomes" id="UP000294683">
    <property type="component" value="Unassembled WGS sequence"/>
</dbReference>
<sequence length="407" mass="44989">MEQIEHYDVIILGGAMAGCTLALALSAQTQGKMRIALLEKQAPQQHQQSGFDARCIALSAGSCQQLAQLNLPNQQSLWQQISPLACPIEHIHVSDKGHSGLVEFHADEFQLKQLGAVVALQPVGEILLTAIKQYANIDYFSPVEIERIQFEQVRVKISLKNHRTLSCQLIIGADGTQSLVAKSANIAINKLRDYQQTAIITNIQAQQPHQQRAFERFTAQGPLALLPMQENLMSLVWCVKSPDELMALPDDAFLARLQQQFGWRLGKLQQCGKRFAYPLALYQASQHIHHRTALVGNAAQTLHPIAGQGFNLGMRDVICLAKLLSQAFMQGQDLGTYSLLSQYENARQGDQTTLINLTNGLVSLFANELLPLQIGRNLGLMAMAQSHLLKQQFIKPALGSVDNSLYI</sequence>
<dbReference type="Gene3D" id="3.50.50.60">
    <property type="entry name" value="FAD/NAD(P)-binding domain"/>
    <property type="match status" value="2"/>
</dbReference>
<dbReference type="FunFam" id="3.50.50.60:FF:000021">
    <property type="entry name" value="Ubiquinone biosynthesis monooxygenase COQ6"/>
    <property type="match status" value="1"/>
</dbReference>
<evidence type="ECO:0000313" key="12">
    <source>
        <dbReference type="EMBL" id="TDP29211.1"/>
    </source>
</evidence>
<keyword evidence="4" id="KW-0285">Flavoprotein</keyword>
<dbReference type="RefSeq" id="WP_103853702.1">
    <property type="nucleotide sequence ID" value="NZ_PQVJ01000015.1"/>
</dbReference>